<dbReference type="PIRSF" id="PIRSF015894">
    <property type="entry name" value="Skb1_MeTrfase"/>
    <property type="match status" value="1"/>
</dbReference>
<evidence type="ECO:0000256" key="5">
    <source>
        <dbReference type="PROSITE-ProRule" id="PRU01015"/>
    </source>
</evidence>
<dbReference type="InterPro" id="IPR007857">
    <property type="entry name" value="Arg_MeTrfase_PRMT5"/>
</dbReference>
<evidence type="ECO:0000259" key="6">
    <source>
        <dbReference type="Pfam" id="PF05185"/>
    </source>
</evidence>
<organism evidence="8 9">
    <name type="scientific">Fragilariopsis cylindrus CCMP1102</name>
    <dbReference type="NCBI Taxonomy" id="635003"/>
    <lineage>
        <taxon>Eukaryota</taxon>
        <taxon>Sar</taxon>
        <taxon>Stramenopiles</taxon>
        <taxon>Ochrophyta</taxon>
        <taxon>Bacillariophyta</taxon>
        <taxon>Bacillariophyceae</taxon>
        <taxon>Bacillariophycidae</taxon>
        <taxon>Bacillariales</taxon>
        <taxon>Bacillariaceae</taxon>
        <taxon>Fragilariopsis</taxon>
    </lineage>
</organism>
<evidence type="ECO:0000256" key="2">
    <source>
        <dbReference type="PIRSR" id="PIRSR015894-1"/>
    </source>
</evidence>
<dbReference type="GO" id="GO:0005634">
    <property type="term" value="C:nucleus"/>
    <property type="evidence" value="ECO:0007669"/>
    <property type="project" value="TreeGrafter"/>
</dbReference>
<evidence type="ECO:0000313" key="8">
    <source>
        <dbReference type="EMBL" id="OEU15167.1"/>
    </source>
</evidence>
<protein>
    <submittedName>
        <fullName evidence="8">Skb1 methyltransferase</fullName>
    </submittedName>
</protein>
<dbReference type="AlphaFoldDB" id="A0A1E7FAI9"/>
<feature type="binding site" evidence="3">
    <location>
        <begin position="60"/>
        <end position="61"/>
    </location>
    <ligand>
        <name>S-adenosyl-L-methionine</name>
        <dbReference type="ChEBI" id="CHEBI:59789"/>
    </ligand>
</feature>
<dbReference type="InterPro" id="IPR025799">
    <property type="entry name" value="Arg_MeTrfase"/>
</dbReference>
<dbReference type="GO" id="GO:0032259">
    <property type="term" value="P:methylation"/>
    <property type="evidence" value="ECO:0007669"/>
    <property type="project" value="UniProtKB-KW"/>
</dbReference>
<dbReference type="GO" id="GO:0016274">
    <property type="term" value="F:protein-arginine N-methyltransferase activity"/>
    <property type="evidence" value="ECO:0007669"/>
    <property type="project" value="InterPro"/>
</dbReference>
<dbReference type="Pfam" id="PF05185">
    <property type="entry name" value="PRMT5"/>
    <property type="match status" value="1"/>
</dbReference>
<keyword evidence="9" id="KW-1185">Reference proteome</keyword>
<dbReference type="OrthoDB" id="1368803at2759"/>
<dbReference type="Gene3D" id="2.70.160.11">
    <property type="entry name" value="Hnrnp arginine n-methyltransferase1"/>
    <property type="match status" value="1"/>
</dbReference>
<evidence type="ECO:0000259" key="7">
    <source>
        <dbReference type="Pfam" id="PF17286"/>
    </source>
</evidence>
<sequence length="390" mass="44022">MSYLQYIRHLRARDEIANVLDTEEATMETPYLDSLQRPLQPLKDHLEFSMYETFEKDPVKYAKYQEAVYLALKTMDLTSDSSKPIVIAVAGAGRGPLVMRSIQAFRQLQIPLKIQVYALEKNPSAVVYLESMAQHNPLWQGIVTVVNTDVRQLNQDHLHGRKIDIIVSELLGSFGDNELSPECLDPLLASECCTSSTISIPMQYTSFLAPVSSCRLHTEATQQAQVPHDGAQPLGMQRAMETSYVVRTHSASQTHIEQPCWKFDHPCTTSNKERTARVDMAPESSSGPITIHGLLGTFTAVLFAKGESSCDISIAPHHFSKGMFSWFPIYFPFREPIRVPEGSNVSVKMWRKTMEGRVWYEWCAIVHRKGEIIEMTPIHNPNGRSSYVSM</sequence>
<feature type="domain" description="PRMT5 oligomerisation" evidence="7">
    <location>
        <begin position="203"/>
        <end position="387"/>
    </location>
</feature>
<dbReference type="GO" id="GO:0005829">
    <property type="term" value="C:cytosol"/>
    <property type="evidence" value="ECO:0007669"/>
    <property type="project" value="TreeGrafter"/>
</dbReference>
<dbReference type="InterPro" id="IPR029063">
    <property type="entry name" value="SAM-dependent_MTases_sf"/>
</dbReference>
<feature type="active site" description="Proton donor/acceptor" evidence="2">
    <location>
        <position position="178"/>
    </location>
</feature>
<gene>
    <name evidence="8" type="ORF">FRACYDRAFT_187478</name>
</gene>
<dbReference type="PROSITE" id="PS51678">
    <property type="entry name" value="SAM_MT_PRMT"/>
    <property type="match status" value="1"/>
</dbReference>
<evidence type="ECO:0000256" key="1">
    <source>
        <dbReference type="ARBA" id="ARBA00022691"/>
    </source>
</evidence>
<dbReference type="PANTHER" id="PTHR10738">
    <property type="entry name" value="PROTEIN ARGININE N-METHYLTRANSFERASE 5"/>
    <property type="match status" value="1"/>
</dbReference>
<feature type="active site" description="Proton donor/acceptor" evidence="2">
    <location>
        <position position="169"/>
    </location>
</feature>
<dbReference type="InterPro" id="IPR035248">
    <property type="entry name" value="PRMT5_C"/>
</dbReference>
<dbReference type="PANTHER" id="PTHR10738:SF0">
    <property type="entry name" value="PROTEIN ARGININE N-METHYLTRANSFERASE 5"/>
    <property type="match status" value="1"/>
</dbReference>
<dbReference type="EMBL" id="KV784359">
    <property type="protein sequence ID" value="OEU15167.1"/>
    <property type="molecule type" value="Genomic_DNA"/>
</dbReference>
<keyword evidence="5 8" id="KW-0489">Methyltransferase</keyword>
<evidence type="ECO:0000256" key="3">
    <source>
        <dbReference type="PIRSR" id="PIRSR015894-2"/>
    </source>
</evidence>
<accession>A0A1E7FAI9</accession>
<dbReference type="KEGG" id="fcy:FRACYDRAFT_187478"/>
<reference evidence="8 9" key="1">
    <citation type="submission" date="2016-09" db="EMBL/GenBank/DDBJ databases">
        <title>Extensive genetic diversity and differential bi-allelic expression allows diatom success in the polar Southern Ocean.</title>
        <authorList>
            <consortium name="DOE Joint Genome Institute"/>
            <person name="Mock T."/>
            <person name="Otillar R.P."/>
            <person name="Strauss J."/>
            <person name="Dupont C."/>
            <person name="Frickenhaus S."/>
            <person name="Maumus F."/>
            <person name="Mcmullan M."/>
            <person name="Sanges R."/>
            <person name="Schmutz J."/>
            <person name="Toseland A."/>
            <person name="Valas R."/>
            <person name="Veluchamy A."/>
            <person name="Ward B.J."/>
            <person name="Allen A."/>
            <person name="Barry K."/>
            <person name="Falciatore A."/>
            <person name="Ferrante M."/>
            <person name="Fortunato A.E."/>
            <person name="Gloeckner G."/>
            <person name="Gruber A."/>
            <person name="Hipkin R."/>
            <person name="Janech M."/>
            <person name="Kroth P."/>
            <person name="Leese F."/>
            <person name="Lindquist E."/>
            <person name="Lyon B.R."/>
            <person name="Martin J."/>
            <person name="Mayer C."/>
            <person name="Parker M."/>
            <person name="Quesneville H."/>
            <person name="Raymond J."/>
            <person name="Uhlig C."/>
            <person name="Valentin K.U."/>
            <person name="Worden A.Z."/>
            <person name="Armbrust E.V."/>
            <person name="Bowler C."/>
            <person name="Green B."/>
            <person name="Moulton V."/>
            <person name="Van Oosterhout C."/>
            <person name="Grigoriev I."/>
        </authorList>
    </citation>
    <scope>NUCLEOTIDE SEQUENCE [LARGE SCALE GENOMIC DNA]</scope>
    <source>
        <strain evidence="8 9">CCMP1102</strain>
    </source>
</reference>
<proteinExistence type="predicted"/>
<evidence type="ECO:0000256" key="4">
    <source>
        <dbReference type="PIRSR" id="PIRSR015894-3"/>
    </source>
</evidence>
<name>A0A1E7FAI9_9STRA</name>
<dbReference type="GO" id="GO:0006355">
    <property type="term" value="P:regulation of DNA-templated transcription"/>
    <property type="evidence" value="ECO:0007669"/>
    <property type="project" value="TreeGrafter"/>
</dbReference>
<dbReference type="InterPro" id="IPR035075">
    <property type="entry name" value="PRMT5"/>
</dbReference>
<feature type="binding site" evidence="3">
    <location>
        <position position="120"/>
    </location>
    <ligand>
        <name>S-adenosyl-L-methionine</name>
        <dbReference type="ChEBI" id="CHEBI:59789"/>
    </ligand>
</feature>
<dbReference type="Proteomes" id="UP000095751">
    <property type="component" value="Unassembled WGS sequence"/>
</dbReference>
<feature type="domain" description="PRMT5 arginine-N-methyltransferase" evidence="6">
    <location>
        <begin position="24"/>
        <end position="189"/>
    </location>
</feature>
<dbReference type="Pfam" id="PF17286">
    <property type="entry name" value="PRMT5_C"/>
    <property type="match status" value="1"/>
</dbReference>
<keyword evidence="1 3" id="KW-0949">S-adenosyl-L-methionine</keyword>
<dbReference type="Gene3D" id="3.40.50.150">
    <property type="entry name" value="Vaccinia Virus protein VP39"/>
    <property type="match status" value="1"/>
</dbReference>
<keyword evidence="5 8" id="KW-0808">Transferase</keyword>
<feature type="binding site" evidence="3">
    <location>
        <position position="51"/>
    </location>
    <ligand>
        <name>S-adenosyl-L-methionine</name>
        <dbReference type="ChEBI" id="CHEBI:59789"/>
    </ligand>
</feature>
<evidence type="ECO:0000313" key="9">
    <source>
        <dbReference type="Proteomes" id="UP000095751"/>
    </source>
</evidence>
<dbReference type="InParanoid" id="A0A1E7FAI9"/>
<dbReference type="SUPFAM" id="SSF53335">
    <property type="entry name" value="S-adenosyl-L-methionine-dependent methyltransferases"/>
    <property type="match status" value="1"/>
</dbReference>
<feature type="site" description="Critical for specifying symmetric addition of methyl groups" evidence="4">
    <location>
        <position position="54"/>
    </location>
</feature>